<sequence length="128" mass="13536">MEPKEYEQPSSNKFNQGIRDNRPEGAGPPQAKVLGDTIIDSDASAESGLNNSAFPGPPSSATSQDVHQGLGHPGSGMTSKEVRHDGRQQTHKGQGQGAVQWGPPKEREVELERGQRVSGDNVGPTSPV</sequence>
<dbReference type="OMA" id="NQGIRDN"/>
<gene>
    <name evidence="2" type="ORF">Agabi119p4_7134</name>
</gene>
<organism evidence="2 3">
    <name type="scientific">Agaricus bisporus var. burnettii</name>
    <dbReference type="NCBI Taxonomy" id="192524"/>
    <lineage>
        <taxon>Eukaryota</taxon>
        <taxon>Fungi</taxon>
        <taxon>Dikarya</taxon>
        <taxon>Basidiomycota</taxon>
        <taxon>Agaricomycotina</taxon>
        <taxon>Agaricomycetes</taxon>
        <taxon>Agaricomycetidae</taxon>
        <taxon>Agaricales</taxon>
        <taxon>Agaricineae</taxon>
        <taxon>Agaricaceae</taxon>
        <taxon>Agaricus</taxon>
    </lineage>
</organism>
<dbReference type="Proteomes" id="UP000629468">
    <property type="component" value="Unassembled WGS sequence"/>
</dbReference>
<evidence type="ECO:0000313" key="2">
    <source>
        <dbReference type="EMBL" id="KAF7767891.1"/>
    </source>
</evidence>
<protein>
    <submittedName>
        <fullName evidence="2">Uncharacterized protein</fullName>
    </submittedName>
</protein>
<comment type="caution">
    <text evidence="2">The sequence shown here is derived from an EMBL/GenBank/DDBJ whole genome shotgun (WGS) entry which is preliminary data.</text>
</comment>
<proteinExistence type="predicted"/>
<name>A0A8H7C6N5_AGABI</name>
<feature type="region of interest" description="Disordered" evidence="1">
    <location>
        <begin position="1"/>
        <end position="128"/>
    </location>
</feature>
<feature type="compositionally biased region" description="Basic and acidic residues" evidence="1">
    <location>
        <begin position="104"/>
        <end position="115"/>
    </location>
</feature>
<reference evidence="2 3" key="1">
    <citation type="journal article" name="Sci. Rep.">
        <title>Telomere-to-telomere assembled and centromere annotated genomes of the two main subspecies of the button mushroom Agaricus bisporus reveal especially polymorphic chromosome ends.</title>
        <authorList>
            <person name="Sonnenberg A.S.M."/>
            <person name="Sedaghat-Telgerd N."/>
            <person name="Lavrijssen B."/>
            <person name="Ohm R.A."/>
            <person name="Hendrickx P.M."/>
            <person name="Scholtmeijer K."/>
            <person name="Baars J.J.P."/>
            <person name="van Peer A."/>
        </authorList>
    </citation>
    <scope>NUCLEOTIDE SEQUENCE [LARGE SCALE GENOMIC DNA]</scope>
    <source>
        <strain evidence="2 3">H119_p4</strain>
    </source>
</reference>
<evidence type="ECO:0000256" key="1">
    <source>
        <dbReference type="SAM" id="MobiDB-lite"/>
    </source>
</evidence>
<dbReference type="EMBL" id="JABXXO010000010">
    <property type="protein sequence ID" value="KAF7767891.1"/>
    <property type="molecule type" value="Genomic_DNA"/>
</dbReference>
<feature type="compositionally biased region" description="Polar residues" evidence="1">
    <location>
        <begin position="47"/>
        <end position="66"/>
    </location>
</feature>
<accession>A0A8H7C6N5</accession>
<evidence type="ECO:0000313" key="3">
    <source>
        <dbReference type="Proteomes" id="UP000629468"/>
    </source>
</evidence>
<dbReference type="AlphaFoldDB" id="A0A8H7C6N5"/>